<protein>
    <submittedName>
        <fullName evidence="1">Uncharacterized protein</fullName>
    </submittedName>
</protein>
<proteinExistence type="predicted"/>
<organism evidence="1 2">
    <name type="scientific">Pistacia integerrima</name>
    <dbReference type="NCBI Taxonomy" id="434235"/>
    <lineage>
        <taxon>Eukaryota</taxon>
        <taxon>Viridiplantae</taxon>
        <taxon>Streptophyta</taxon>
        <taxon>Embryophyta</taxon>
        <taxon>Tracheophyta</taxon>
        <taxon>Spermatophyta</taxon>
        <taxon>Magnoliopsida</taxon>
        <taxon>eudicotyledons</taxon>
        <taxon>Gunneridae</taxon>
        <taxon>Pentapetalae</taxon>
        <taxon>rosids</taxon>
        <taxon>malvids</taxon>
        <taxon>Sapindales</taxon>
        <taxon>Anacardiaceae</taxon>
        <taxon>Pistacia</taxon>
    </lineage>
</organism>
<accession>A0ACC0XV78</accession>
<evidence type="ECO:0000313" key="1">
    <source>
        <dbReference type="EMBL" id="KAJ0024463.1"/>
    </source>
</evidence>
<comment type="caution">
    <text evidence="1">The sequence shown here is derived from an EMBL/GenBank/DDBJ whole genome shotgun (WGS) entry which is preliminary data.</text>
</comment>
<gene>
    <name evidence="1" type="ORF">Pint_07420</name>
</gene>
<keyword evidence="2" id="KW-1185">Reference proteome</keyword>
<dbReference type="EMBL" id="CM047745">
    <property type="protein sequence ID" value="KAJ0024463.1"/>
    <property type="molecule type" value="Genomic_DNA"/>
</dbReference>
<dbReference type="Proteomes" id="UP001163603">
    <property type="component" value="Chromosome 10"/>
</dbReference>
<sequence length="22" mass="2659">MMALMKSFLVMVQVWRLHILVL</sequence>
<evidence type="ECO:0000313" key="2">
    <source>
        <dbReference type="Proteomes" id="UP001163603"/>
    </source>
</evidence>
<name>A0ACC0XV78_9ROSI</name>
<reference evidence="2" key="1">
    <citation type="journal article" date="2023" name="G3 (Bethesda)">
        <title>Genome assembly and association tests identify interacting loci associated with vigor, precocity, and sex in interspecific pistachio rootstocks.</title>
        <authorList>
            <person name="Palmer W."/>
            <person name="Jacygrad E."/>
            <person name="Sagayaradj S."/>
            <person name="Cavanaugh K."/>
            <person name="Han R."/>
            <person name="Bertier L."/>
            <person name="Beede B."/>
            <person name="Kafkas S."/>
            <person name="Golino D."/>
            <person name="Preece J."/>
            <person name="Michelmore R."/>
        </authorList>
    </citation>
    <scope>NUCLEOTIDE SEQUENCE [LARGE SCALE GENOMIC DNA]</scope>
</reference>